<reference evidence="1" key="1">
    <citation type="submission" date="2020-04" db="EMBL/GenBank/DDBJ databases">
        <authorList>
            <person name="Chiriac C."/>
            <person name="Salcher M."/>
            <person name="Ghai R."/>
            <person name="Kavagutti S V."/>
        </authorList>
    </citation>
    <scope>NUCLEOTIDE SEQUENCE</scope>
</reference>
<accession>A0A6J5LE11</accession>
<evidence type="ECO:0000313" key="1">
    <source>
        <dbReference type="EMBL" id="CAB4131812.1"/>
    </source>
</evidence>
<protein>
    <submittedName>
        <fullName evidence="1">Uncharacterized protein</fullName>
    </submittedName>
</protein>
<sequence length="79" mass="9073">MKDEIAGTIYAKEYTDWLTKTGGFARDKTLRDEFAGQAMTTMFYPAIMESIRTDEDLDCLKIAEFAYQMADAMLKERAK</sequence>
<dbReference type="EMBL" id="LR796253">
    <property type="protein sequence ID" value="CAB4131812.1"/>
    <property type="molecule type" value="Genomic_DNA"/>
</dbReference>
<gene>
    <name evidence="1" type="ORF">UFOVP125_22</name>
</gene>
<name>A0A6J5LE11_9CAUD</name>
<organism evidence="1">
    <name type="scientific">uncultured Caudovirales phage</name>
    <dbReference type="NCBI Taxonomy" id="2100421"/>
    <lineage>
        <taxon>Viruses</taxon>
        <taxon>Duplodnaviria</taxon>
        <taxon>Heunggongvirae</taxon>
        <taxon>Uroviricota</taxon>
        <taxon>Caudoviricetes</taxon>
        <taxon>Peduoviridae</taxon>
        <taxon>Maltschvirus</taxon>
        <taxon>Maltschvirus maltsch</taxon>
    </lineage>
</organism>
<proteinExistence type="predicted"/>